<gene>
    <name evidence="6" type="ORF">EVEC_LOCUS12118</name>
</gene>
<keyword evidence="7" id="KW-1185">Reference proteome</keyword>
<comment type="subcellular location">
    <subcellularLocation>
        <location evidence="1">Cytoplasm</location>
    </subcellularLocation>
</comment>
<dbReference type="InterPro" id="IPR007110">
    <property type="entry name" value="Ig-like_dom"/>
</dbReference>
<keyword evidence="2" id="KW-0963">Cytoplasm</keyword>
<dbReference type="PANTHER" id="PTHR47633">
    <property type="entry name" value="IMMUNOGLOBULIN"/>
    <property type="match status" value="1"/>
</dbReference>
<feature type="domain" description="Ig-like" evidence="5">
    <location>
        <begin position="305"/>
        <end position="409"/>
    </location>
</feature>
<feature type="region of interest" description="Disordered" evidence="4">
    <location>
        <begin position="113"/>
        <end position="141"/>
    </location>
</feature>
<evidence type="ECO:0000256" key="3">
    <source>
        <dbReference type="ARBA" id="ARBA00023319"/>
    </source>
</evidence>
<accession>A0A0N4VPM2</accession>
<dbReference type="AlphaFoldDB" id="A0A0N4VPM2"/>
<dbReference type="SMART" id="SM00408">
    <property type="entry name" value="IGc2"/>
    <property type="match status" value="2"/>
</dbReference>
<dbReference type="EMBL" id="UXUI01013503">
    <property type="protein sequence ID" value="VDD97367.1"/>
    <property type="molecule type" value="Genomic_DNA"/>
</dbReference>
<feature type="domain" description="Ig-like" evidence="5">
    <location>
        <begin position="142"/>
        <end position="230"/>
    </location>
</feature>
<dbReference type="GO" id="GO:0045989">
    <property type="term" value="P:positive regulation of striated muscle contraction"/>
    <property type="evidence" value="ECO:0007669"/>
    <property type="project" value="UniProtKB-ARBA"/>
</dbReference>
<evidence type="ECO:0000313" key="6">
    <source>
        <dbReference type="EMBL" id="VDD97367.1"/>
    </source>
</evidence>
<dbReference type="FunFam" id="2.60.40.10:FF:000425">
    <property type="entry name" value="Myosin light chain kinase"/>
    <property type="match status" value="1"/>
</dbReference>
<evidence type="ECO:0000259" key="5">
    <source>
        <dbReference type="PROSITE" id="PS50835"/>
    </source>
</evidence>
<evidence type="ECO:0000256" key="4">
    <source>
        <dbReference type="SAM" id="MobiDB-lite"/>
    </source>
</evidence>
<dbReference type="Pfam" id="PF07679">
    <property type="entry name" value="I-set"/>
    <property type="match status" value="4"/>
</dbReference>
<dbReference type="InterPro" id="IPR013783">
    <property type="entry name" value="Ig-like_fold"/>
</dbReference>
<dbReference type="STRING" id="51028.A0A0N4VPM2"/>
<dbReference type="InterPro" id="IPR036179">
    <property type="entry name" value="Ig-like_dom_sf"/>
</dbReference>
<keyword evidence="3" id="KW-0393">Immunoglobulin domain</keyword>
<sequence>LKYKKIQVKWYKDDVEVDKDNAQITYRSGVCTLEIFNCKMTDAGTYRCEAVNSLGSDSTDCILTVQGRGGEPIPFIPFRSRRIYDSNRTVETSRSNYDHLRINDFERSRSTVDVRRDSSSYRSSNVRHTRDDSLSKPPASSPTFSKFLNSVTVEEGETAEFSCQVTGEPEPSIEWLYNGEQISDSRKVRKTYMSGRASLFLLECKLEDEGEYSCRASNSAGSDTSKGNLFVNIPLYFARIILFCRRRKASIIDENVRSDLTETPMVNGNLTETPLVNGDLTETPLVNGVVKETPIVNSKVSADPPKVSVLNDDQAAEEVEKDVEQPLQITRHIEPVCVAANANAAFTASVSGVPDEVIWMKNGRELKSEGNIVISENNNVYQLEVNQVAIEDHGVYQFEARRKGKTAFSVASLVVLGRPVEPNIAKLPQSVNVRQNEPTKFVLELENADHLSVQWFKGADKVDKSDRIKSVKSGNAFKLDFKSVELSDEGVYVVKLIKDKKAICKYAAAMQIVL</sequence>
<dbReference type="Gene3D" id="2.60.40.10">
    <property type="entry name" value="Immunoglobulins"/>
    <property type="match status" value="4"/>
</dbReference>
<organism evidence="8">
    <name type="scientific">Enterobius vermicularis</name>
    <name type="common">Human pinworm</name>
    <dbReference type="NCBI Taxonomy" id="51028"/>
    <lineage>
        <taxon>Eukaryota</taxon>
        <taxon>Metazoa</taxon>
        <taxon>Ecdysozoa</taxon>
        <taxon>Nematoda</taxon>
        <taxon>Chromadorea</taxon>
        <taxon>Rhabditida</taxon>
        <taxon>Spirurina</taxon>
        <taxon>Oxyuridomorpha</taxon>
        <taxon>Oxyuroidea</taxon>
        <taxon>Oxyuridae</taxon>
        <taxon>Enterobius</taxon>
    </lineage>
</organism>
<dbReference type="FunFam" id="2.60.40.10:FF:000107">
    <property type="entry name" value="Myosin, light chain kinase a"/>
    <property type="match status" value="1"/>
</dbReference>
<protein>
    <submittedName>
        <fullName evidence="8">Titin</fullName>
    </submittedName>
</protein>
<reference evidence="6 7" key="2">
    <citation type="submission" date="2018-10" db="EMBL/GenBank/DDBJ databases">
        <authorList>
            <consortium name="Pathogen Informatics"/>
        </authorList>
    </citation>
    <scope>NUCLEOTIDE SEQUENCE [LARGE SCALE GENOMIC DNA]</scope>
</reference>
<dbReference type="GO" id="GO:0040017">
    <property type="term" value="P:positive regulation of locomotion"/>
    <property type="evidence" value="ECO:0007669"/>
    <property type="project" value="UniProtKB-ARBA"/>
</dbReference>
<dbReference type="GO" id="GO:0031672">
    <property type="term" value="C:A band"/>
    <property type="evidence" value="ECO:0007669"/>
    <property type="project" value="UniProtKB-ARBA"/>
</dbReference>
<feature type="domain" description="Ig-like" evidence="5">
    <location>
        <begin position="1"/>
        <end position="64"/>
    </location>
</feature>
<dbReference type="SUPFAM" id="SSF48726">
    <property type="entry name" value="Immunoglobulin"/>
    <property type="match status" value="4"/>
</dbReference>
<dbReference type="InterPro" id="IPR003599">
    <property type="entry name" value="Ig_sub"/>
</dbReference>
<evidence type="ECO:0000313" key="8">
    <source>
        <dbReference type="WBParaSite" id="EVEC_0001295101-mRNA-1"/>
    </source>
</evidence>
<evidence type="ECO:0000256" key="1">
    <source>
        <dbReference type="ARBA" id="ARBA00004496"/>
    </source>
</evidence>
<evidence type="ECO:0000256" key="2">
    <source>
        <dbReference type="ARBA" id="ARBA00022490"/>
    </source>
</evidence>
<proteinExistence type="predicted"/>
<dbReference type="InterPro" id="IPR003598">
    <property type="entry name" value="Ig_sub2"/>
</dbReference>
<dbReference type="PROSITE" id="PS50835">
    <property type="entry name" value="IG_LIKE"/>
    <property type="match status" value="3"/>
</dbReference>
<name>A0A0N4VPM2_ENTVE</name>
<dbReference type="GO" id="GO:0019899">
    <property type="term" value="F:enzyme binding"/>
    <property type="evidence" value="ECO:0007669"/>
    <property type="project" value="UniProtKB-ARBA"/>
</dbReference>
<dbReference type="WBParaSite" id="EVEC_0001295101-mRNA-1">
    <property type="protein sequence ID" value="EVEC_0001295101-mRNA-1"/>
    <property type="gene ID" value="EVEC_0001295101"/>
</dbReference>
<dbReference type="Proteomes" id="UP000274131">
    <property type="component" value="Unassembled WGS sequence"/>
</dbReference>
<dbReference type="GO" id="GO:0060298">
    <property type="term" value="P:positive regulation of sarcomere organization"/>
    <property type="evidence" value="ECO:0007669"/>
    <property type="project" value="UniProtKB-ARBA"/>
</dbReference>
<dbReference type="OrthoDB" id="5849422at2759"/>
<reference evidence="8" key="1">
    <citation type="submission" date="2017-02" db="UniProtKB">
        <authorList>
            <consortium name="WormBaseParasite"/>
        </authorList>
    </citation>
    <scope>IDENTIFICATION</scope>
</reference>
<dbReference type="InterPro" id="IPR013098">
    <property type="entry name" value="Ig_I-set"/>
</dbReference>
<dbReference type="SMART" id="SM00409">
    <property type="entry name" value="IG"/>
    <property type="match status" value="4"/>
</dbReference>
<evidence type="ECO:0000313" key="7">
    <source>
        <dbReference type="Proteomes" id="UP000274131"/>
    </source>
</evidence>